<dbReference type="Gene3D" id="2.130.10.80">
    <property type="entry name" value="Galactose oxidase/kelch, beta-propeller"/>
    <property type="match status" value="1"/>
</dbReference>
<reference evidence="5" key="1">
    <citation type="submission" date="2020-02" db="EMBL/GenBank/DDBJ databases">
        <authorList>
            <person name="Scholz U."/>
            <person name="Mascher M."/>
            <person name="Fiebig A."/>
        </authorList>
    </citation>
    <scope>NUCLEOTIDE SEQUENCE</scope>
</reference>
<keyword evidence="6" id="KW-1185">Reference proteome</keyword>
<evidence type="ECO:0000259" key="4">
    <source>
        <dbReference type="Pfam" id="PF09118"/>
    </source>
</evidence>
<dbReference type="PANTHER" id="PTHR32208:SF93">
    <property type="entry name" value="ALDEHYDE OXIDASE GLOX1"/>
    <property type="match status" value="1"/>
</dbReference>
<dbReference type="InterPro" id="IPR011043">
    <property type="entry name" value="Gal_Oxase/kelch_b-propeller"/>
</dbReference>
<evidence type="ECO:0000256" key="2">
    <source>
        <dbReference type="SAM" id="SignalP"/>
    </source>
</evidence>
<organism evidence="5 6">
    <name type="scientific">Spirodela intermedia</name>
    <name type="common">Intermediate duckweed</name>
    <dbReference type="NCBI Taxonomy" id="51605"/>
    <lineage>
        <taxon>Eukaryota</taxon>
        <taxon>Viridiplantae</taxon>
        <taxon>Streptophyta</taxon>
        <taxon>Embryophyta</taxon>
        <taxon>Tracheophyta</taxon>
        <taxon>Spermatophyta</taxon>
        <taxon>Magnoliopsida</taxon>
        <taxon>Liliopsida</taxon>
        <taxon>Araceae</taxon>
        <taxon>Lemnoideae</taxon>
        <taxon>Spirodela</taxon>
    </lineage>
</organism>
<dbReference type="Proteomes" id="UP000663760">
    <property type="component" value="Chromosome 9"/>
</dbReference>
<protein>
    <submittedName>
        <fullName evidence="5">Uncharacterized protein</fullName>
    </submittedName>
</protein>
<dbReference type="OrthoDB" id="2019572at2759"/>
<keyword evidence="1 2" id="KW-0732">Signal</keyword>
<evidence type="ECO:0000259" key="3">
    <source>
        <dbReference type="Pfam" id="PF07250"/>
    </source>
</evidence>
<dbReference type="InterPro" id="IPR009880">
    <property type="entry name" value="Glyoxal_oxidase_N"/>
</dbReference>
<feature type="chain" id="PRO_5029704205" evidence="2">
    <location>
        <begin position="23"/>
        <end position="600"/>
    </location>
</feature>
<feature type="domain" description="Glyoxal oxidase N-terminal" evidence="3">
    <location>
        <begin position="68"/>
        <end position="197"/>
    </location>
</feature>
<evidence type="ECO:0000256" key="1">
    <source>
        <dbReference type="ARBA" id="ARBA00022729"/>
    </source>
</evidence>
<evidence type="ECO:0000313" key="5">
    <source>
        <dbReference type="EMBL" id="CAA7402769.1"/>
    </source>
</evidence>
<dbReference type="InterPro" id="IPR014756">
    <property type="entry name" value="Ig_E-set"/>
</dbReference>
<evidence type="ECO:0000313" key="6">
    <source>
        <dbReference type="Proteomes" id="UP000663760"/>
    </source>
</evidence>
<feature type="signal peptide" evidence="2">
    <location>
        <begin position="1"/>
        <end position="22"/>
    </location>
</feature>
<dbReference type="AlphaFoldDB" id="A0A7I8KYA1"/>
<feature type="domain" description="Galactose oxidase-like Early set" evidence="4">
    <location>
        <begin position="492"/>
        <end position="598"/>
    </location>
</feature>
<gene>
    <name evidence="5" type="ORF">SI8410_09013447</name>
</gene>
<dbReference type="EMBL" id="LR746272">
    <property type="protein sequence ID" value="CAA7402769.1"/>
    <property type="molecule type" value="Genomic_DNA"/>
</dbReference>
<dbReference type="CDD" id="cd02851">
    <property type="entry name" value="E_set_GO_C"/>
    <property type="match status" value="1"/>
</dbReference>
<dbReference type="PANTHER" id="PTHR32208">
    <property type="entry name" value="SECRETED PROTEIN-RELATED"/>
    <property type="match status" value="1"/>
</dbReference>
<feature type="domain" description="Glyoxal oxidase N-terminal" evidence="3">
    <location>
        <begin position="205"/>
        <end position="483"/>
    </location>
</feature>
<accession>A0A7I8KYA1</accession>
<name>A0A7I8KYA1_SPIIN</name>
<dbReference type="Gene3D" id="2.60.40.10">
    <property type="entry name" value="Immunoglobulins"/>
    <property type="match status" value="1"/>
</dbReference>
<dbReference type="Pfam" id="PF07250">
    <property type="entry name" value="Glyoxal_oxid_N"/>
    <property type="match status" value="2"/>
</dbReference>
<proteinExistence type="predicted"/>
<dbReference type="InterPro" id="IPR037293">
    <property type="entry name" value="Gal_Oxidase_central_sf"/>
</dbReference>
<dbReference type="Pfam" id="PF09118">
    <property type="entry name" value="GO-like_E_set"/>
    <property type="match status" value="1"/>
</dbReference>
<dbReference type="InterPro" id="IPR013783">
    <property type="entry name" value="Ig-like_fold"/>
</dbReference>
<dbReference type="SUPFAM" id="SSF81296">
    <property type="entry name" value="E set domains"/>
    <property type="match status" value="1"/>
</dbReference>
<dbReference type="InterPro" id="IPR015202">
    <property type="entry name" value="GO-like_E_set"/>
</dbReference>
<dbReference type="SUPFAM" id="SSF50965">
    <property type="entry name" value="Galactose oxidase, central domain"/>
    <property type="match status" value="1"/>
</dbReference>
<sequence>METHHLLRATLFFLPFFLAARAVRPSFFDDPSSNPLGIPGFTGMIAGVAEGYAGEWELVSTSSGVSAMHMVITHTNKAIMFDATNFGKTKVPLVANNCRTDTKTQKLDCTAHAVEYDIETGKIRPLKVSTNPWCSSGGFAPDGTLVQTGGWNDGGKAVRYLQICDTCDWKEYPAALSGQRWLVWLLFPSEGPLVLVGSTWQWLMLSRRCRYATQQILPDGSFILIGGRRQFGYEFVPKEGKSNKAAYWLPLLRQTTDEVEDNLYPFVHLSTDGNLFVFANNRSILLDYKANKVIREFPSLVGGSRNYPASAMSVLLPINLQRPSGKKIPAEVLVCGGSPPLSAKLAGRGTFLPALSTCGRLVITKAKAVWRMEIMPIPRVMGDMLLLPNGEVLMLNGASKGSAGWGFAREPALSPVLYSPKKPREQRFRTLNPTTIPRVYHSTSALLPDGRILVAGSNTNDGYYYTGVLFPTELRVEKFSPPYLDPLLQTSRPEISAHGVSGNLKYGVSFTADFGMAGVELDRAELKVTMYAPPFTTHGYSMIQRLLILKITDVEISGAGTYKVTTVAPPSAVIAPPGYYMLFVVHQGVPSKAAWVHIQQ</sequence>